<comment type="caution">
    <text evidence="2">The sequence shown here is derived from an EMBL/GenBank/DDBJ whole genome shotgun (WGS) entry which is preliminary data.</text>
</comment>
<evidence type="ECO:0000256" key="1">
    <source>
        <dbReference type="SAM" id="Phobius"/>
    </source>
</evidence>
<gene>
    <name evidence="2" type="ORF">MERR_LOCUS26216</name>
</gene>
<keyword evidence="1" id="KW-0472">Membrane</keyword>
<accession>A0A6D2JDF7</accession>
<keyword evidence="1" id="KW-0812">Transmembrane</keyword>
<dbReference type="Proteomes" id="UP000467841">
    <property type="component" value="Unassembled WGS sequence"/>
</dbReference>
<evidence type="ECO:0000313" key="3">
    <source>
        <dbReference type="Proteomes" id="UP000467841"/>
    </source>
</evidence>
<feature type="transmembrane region" description="Helical" evidence="1">
    <location>
        <begin position="6"/>
        <end position="25"/>
    </location>
</feature>
<keyword evidence="3" id="KW-1185">Reference proteome</keyword>
<evidence type="ECO:0000313" key="2">
    <source>
        <dbReference type="EMBL" id="CAA7038981.1"/>
    </source>
</evidence>
<dbReference type="EMBL" id="CACVBM020001202">
    <property type="protein sequence ID" value="CAA7038981.1"/>
    <property type="molecule type" value="Genomic_DNA"/>
</dbReference>
<keyword evidence="1" id="KW-1133">Transmembrane helix</keyword>
<feature type="transmembrane region" description="Helical" evidence="1">
    <location>
        <begin position="37"/>
        <end position="57"/>
    </location>
</feature>
<dbReference type="AlphaFoldDB" id="A0A6D2JDF7"/>
<organism evidence="2 3">
    <name type="scientific">Microthlaspi erraticum</name>
    <dbReference type="NCBI Taxonomy" id="1685480"/>
    <lineage>
        <taxon>Eukaryota</taxon>
        <taxon>Viridiplantae</taxon>
        <taxon>Streptophyta</taxon>
        <taxon>Embryophyta</taxon>
        <taxon>Tracheophyta</taxon>
        <taxon>Spermatophyta</taxon>
        <taxon>Magnoliopsida</taxon>
        <taxon>eudicotyledons</taxon>
        <taxon>Gunneridae</taxon>
        <taxon>Pentapetalae</taxon>
        <taxon>rosids</taxon>
        <taxon>malvids</taxon>
        <taxon>Brassicales</taxon>
        <taxon>Brassicaceae</taxon>
        <taxon>Coluteocarpeae</taxon>
        <taxon>Microthlaspi</taxon>
    </lineage>
</organism>
<protein>
    <recommendedName>
        <fullName evidence="4">WAT1-related protein</fullName>
    </recommendedName>
</protein>
<dbReference type="OrthoDB" id="10537846at2759"/>
<proteinExistence type="predicted"/>
<reference evidence="2" key="1">
    <citation type="submission" date="2020-01" db="EMBL/GenBank/DDBJ databases">
        <authorList>
            <person name="Mishra B."/>
        </authorList>
    </citation>
    <scope>NUCLEOTIDE SEQUENCE [LARGE SCALE GENOMIC DNA]</scope>
</reference>
<sequence length="80" mass="8671">MNSNILPIVAAFSLQVGLSVMSVFAKYALDCGLSPRIFVAERLAIASAILTPLALIFERNTRPPMTAKVFAQIALMSLFE</sequence>
<name>A0A6D2JDF7_9BRAS</name>
<evidence type="ECO:0008006" key="4">
    <source>
        <dbReference type="Google" id="ProtNLM"/>
    </source>
</evidence>